<dbReference type="SMART" id="SM00354">
    <property type="entry name" value="HTH_LACI"/>
    <property type="match status" value="1"/>
</dbReference>
<evidence type="ECO:0000259" key="4">
    <source>
        <dbReference type="PROSITE" id="PS50932"/>
    </source>
</evidence>
<evidence type="ECO:0000256" key="3">
    <source>
        <dbReference type="ARBA" id="ARBA00023163"/>
    </source>
</evidence>
<dbReference type="CDD" id="cd01392">
    <property type="entry name" value="HTH_LacI"/>
    <property type="match status" value="1"/>
</dbReference>
<feature type="domain" description="HTH lacI-type" evidence="4">
    <location>
        <begin position="6"/>
        <end position="60"/>
    </location>
</feature>
<keyword evidence="2" id="KW-0238">DNA-binding</keyword>
<keyword evidence="6" id="KW-1185">Reference proteome</keyword>
<dbReference type="PANTHER" id="PTHR30146">
    <property type="entry name" value="LACI-RELATED TRANSCRIPTIONAL REPRESSOR"/>
    <property type="match status" value="1"/>
</dbReference>
<dbReference type="KEGG" id="kco:BWI95_19740"/>
<dbReference type="InterPro" id="IPR010982">
    <property type="entry name" value="Lambda_DNA-bd_dom_sf"/>
</dbReference>
<dbReference type="Pfam" id="PF13377">
    <property type="entry name" value="Peripla_BP_3"/>
    <property type="match status" value="1"/>
</dbReference>
<reference evidence="5 6" key="1">
    <citation type="submission" date="2017-01" db="EMBL/GenBank/DDBJ databases">
        <authorList>
            <person name="Cao J.-M."/>
        </authorList>
    </citation>
    <scope>NUCLEOTIDE SEQUENCE [LARGE SCALE GENOMIC DNA]</scope>
    <source>
        <strain evidence="5 6">888-76</strain>
    </source>
</reference>
<dbReference type="Gene3D" id="3.40.50.2300">
    <property type="match status" value="2"/>
</dbReference>
<evidence type="ECO:0000313" key="6">
    <source>
        <dbReference type="Proteomes" id="UP000187148"/>
    </source>
</evidence>
<dbReference type="SUPFAM" id="SSF53822">
    <property type="entry name" value="Periplasmic binding protein-like I"/>
    <property type="match status" value="1"/>
</dbReference>
<dbReference type="Pfam" id="PF00356">
    <property type="entry name" value="LacI"/>
    <property type="match status" value="1"/>
</dbReference>
<gene>
    <name evidence="5" type="ORF">BWI95_19740</name>
</gene>
<keyword evidence="3" id="KW-0804">Transcription</keyword>
<dbReference type="GO" id="GO:0003700">
    <property type="term" value="F:DNA-binding transcription factor activity"/>
    <property type="evidence" value="ECO:0007669"/>
    <property type="project" value="TreeGrafter"/>
</dbReference>
<dbReference type="AlphaFoldDB" id="A0A807LM06"/>
<dbReference type="InterPro" id="IPR028082">
    <property type="entry name" value="Peripla_BP_I"/>
</dbReference>
<organism evidence="5 6">
    <name type="scientific">Kosakonia cowanii JCM 10956 = DSM 18146</name>
    <dbReference type="NCBI Taxonomy" id="1300165"/>
    <lineage>
        <taxon>Bacteria</taxon>
        <taxon>Pseudomonadati</taxon>
        <taxon>Pseudomonadota</taxon>
        <taxon>Gammaproteobacteria</taxon>
        <taxon>Enterobacterales</taxon>
        <taxon>Enterobacteriaceae</taxon>
        <taxon>Kosakonia</taxon>
    </lineage>
</organism>
<keyword evidence="1" id="KW-0805">Transcription regulation</keyword>
<dbReference type="CDD" id="cd01574">
    <property type="entry name" value="PBP1_LacI"/>
    <property type="match status" value="1"/>
</dbReference>
<dbReference type="InterPro" id="IPR000843">
    <property type="entry name" value="HTH_LacI"/>
</dbReference>
<evidence type="ECO:0000256" key="1">
    <source>
        <dbReference type="ARBA" id="ARBA00023015"/>
    </source>
</evidence>
<dbReference type="PANTHER" id="PTHR30146:SF153">
    <property type="entry name" value="LACTOSE OPERON REPRESSOR"/>
    <property type="match status" value="1"/>
</dbReference>
<dbReference type="PRINTS" id="PR00036">
    <property type="entry name" value="HTHLACI"/>
</dbReference>
<dbReference type="GO" id="GO:0000976">
    <property type="term" value="F:transcription cis-regulatory region binding"/>
    <property type="evidence" value="ECO:0007669"/>
    <property type="project" value="TreeGrafter"/>
</dbReference>
<name>A0A807LM06_9ENTR</name>
<sequence length="356" mass="38797">MQRRTATLEDVARKAGVSQQTVSRVLNKPGVVSERTRDKVISAMQALLYVPNRSAQLLAGKSAPSIGLITASLTLHAPSQIAAAIKSHASARQLEVAIAMPAIVDYASLQARLNEFRAQNIRGAIINLPLEGSVAEKLVSENPDICCLFLDISPETDVCCVRFDHLDGCSACIRHLWELGHRDFGLLAGPESSVSARMRLSSWRETLHRLGVSNAVTVFGDWSAASGWHNAFKLLHQYPKISAIVVANDQMALGVLSALAQLNRNGSQAVSVTGYDDTADSLYFQPPLTTVAQDFDKLGKRAVEMLIQLVADPQIRIRELLPTRLVIRQSTWPIASHPGDDNAQLITQLKTLVKKL</sequence>
<dbReference type="PROSITE" id="PS00356">
    <property type="entry name" value="HTH_LACI_1"/>
    <property type="match status" value="1"/>
</dbReference>
<protein>
    <submittedName>
        <fullName evidence="5">LacI family transcriptional regulator</fullName>
    </submittedName>
</protein>
<dbReference type="Gene3D" id="1.10.260.40">
    <property type="entry name" value="lambda repressor-like DNA-binding domains"/>
    <property type="match status" value="1"/>
</dbReference>
<accession>A0A807LM06</accession>
<dbReference type="RefSeq" id="WP_054803183.1">
    <property type="nucleotide sequence ID" value="NZ_CP019445.1"/>
</dbReference>
<dbReference type="EMBL" id="CP019445">
    <property type="protein sequence ID" value="APZ07118.1"/>
    <property type="molecule type" value="Genomic_DNA"/>
</dbReference>
<evidence type="ECO:0000256" key="2">
    <source>
        <dbReference type="ARBA" id="ARBA00023125"/>
    </source>
</evidence>
<dbReference type="PROSITE" id="PS50932">
    <property type="entry name" value="HTH_LACI_2"/>
    <property type="match status" value="1"/>
</dbReference>
<evidence type="ECO:0000313" key="5">
    <source>
        <dbReference type="EMBL" id="APZ07118.1"/>
    </source>
</evidence>
<dbReference type="InterPro" id="IPR046335">
    <property type="entry name" value="LacI/GalR-like_sensor"/>
</dbReference>
<dbReference type="Proteomes" id="UP000187148">
    <property type="component" value="Chromosome"/>
</dbReference>
<dbReference type="NCBIfam" id="NF007075">
    <property type="entry name" value="PRK09526.1"/>
    <property type="match status" value="1"/>
</dbReference>
<proteinExistence type="predicted"/>
<dbReference type="SUPFAM" id="SSF47413">
    <property type="entry name" value="lambda repressor-like DNA-binding domains"/>
    <property type="match status" value="1"/>
</dbReference>